<reference evidence="2" key="4">
    <citation type="submission" date="2002-08" db="EMBL/GenBank/DDBJ databases">
        <authorList>
            <person name="Arrieta Sosa J.G."/>
        </authorList>
    </citation>
    <scope>NUCLEOTIDE SEQUENCE</scope>
    <source>
        <strain evidence="2">SRT4</strain>
    </source>
</reference>
<reference evidence="2" key="3">
    <citation type="journal article" date="2002" name="Curr. Microbiol.">
        <title>Molecular cloning and expression in Escherichia coli of an exo-levanase gene from the endophytic bacterium Gluconacetobacter diazotrophicus SRT4.</title>
        <authorList>
            <person name="Menendez C."/>
            <person name="Hernandez L."/>
            <person name="Selman G."/>
            <person name="Mendoza M.F."/>
            <person name="Hevia P."/>
            <person name="Sotolongo M."/>
            <person name="Arrieta J.G."/>
        </authorList>
    </citation>
    <scope>NUCLEOTIDE SEQUENCE</scope>
    <source>
        <strain evidence="2">SRT4</strain>
    </source>
</reference>
<evidence type="ECO:0000256" key="1">
    <source>
        <dbReference type="SAM" id="MobiDB-lite"/>
    </source>
</evidence>
<sequence length="127" mass="13848">MVIADRAHQVAMGFVQVGTHDGPRGADVVAGIVQQRAIDDRGRGIGESRDRDNPKRIHLHDAQVVRAVRIVMHQAVPSALHGLDRRQHPGRQVIERRGQRHAAQIRHAHSGSPFCGSTQLVTSGSAK</sequence>
<reference evidence="2" key="5">
    <citation type="journal article" date="2004" name="J. Bacteriol.">
        <title>A type II protein secretory pathway required for levansucrase secretion by Gluconacetobacter diazotrophicus.</title>
        <authorList>
            <person name="Arrieta J.G."/>
            <person name="Sotolongo M."/>
            <person name="Menendez C."/>
            <person name="Alfonso D."/>
            <person name="Trujillo L.E."/>
            <person name="Soto M."/>
            <person name="Ramirez R."/>
            <person name="Hernandez L."/>
        </authorList>
    </citation>
    <scope>NUCLEOTIDE SEQUENCE</scope>
    <source>
        <strain evidence="2">SRT4</strain>
    </source>
</reference>
<reference evidence="2" key="2">
    <citation type="journal article" date="1999" name="Curr. Microbiol.">
        <title>Levansucrase from Acetobacter diazotrophicus SRT4 is secreted via periplasm by a signal-peptide-dependent pathway.</title>
        <authorList>
            <person name="Hernandez L."/>
            <person name="Arrieta J."/>
            <person name="Betancourt L."/>
            <person name="Falcon V."/>
            <person name="Madrazo J."/>
            <person name="Coego A."/>
            <person name="Menendez C."/>
        </authorList>
    </citation>
    <scope>NUCLEOTIDE SEQUENCE</scope>
    <source>
        <strain evidence="2">SRT4</strain>
    </source>
</reference>
<accession>Q8KKH2</accession>
<proteinExistence type="predicted"/>
<feature type="compositionally biased region" description="Basic residues" evidence="1">
    <location>
        <begin position="98"/>
        <end position="109"/>
    </location>
</feature>
<evidence type="ECO:0000313" key="2">
    <source>
        <dbReference type="EMBL" id="AAM92867.1"/>
    </source>
</evidence>
<feature type="compositionally biased region" description="Polar residues" evidence="1">
    <location>
        <begin position="115"/>
        <end position="127"/>
    </location>
</feature>
<protein>
    <submittedName>
        <fullName evidence="2">Uncharacterized protein</fullName>
    </submittedName>
</protein>
<dbReference type="EMBL" id="L41732">
    <property type="protein sequence ID" value="AAM92867.1"/>
    <property type="molecule type" value="Genomic_DNA"/>
</dbReference>
<dbReference type="AlphaFoldDB" id="Q8KKH2"/>
<reference evidence="2" key="1">
    <citation type="journal article" date="1996" name="Microbiology">
        <title>Molecular characterization of the levansucrase gene from the endophytic sugarcane bacterium Acetobacter diazotrophicus SRT4.</title>
        <authorList>
            <person name="Arrieta J."/>
            <person name="Hernandez L."/>
            <person name="Coego A."/>
            <person name="Suarez V."/>
            <person name="Balmori E."/>
            <person name="Menendez C."/>
            <person name="Petit-Glatron M.-F."/>
            <person name="Chambert R."/>
            <person name="Selman-Housein G."/>
        </authorList>
    </citation>
    <scope>NUCLEOTIDE SEQUENCE</scope>
    <source>
        <strain evidence="2">SRT4</strain>
    </source>
</reference>
<organism evidence="2">
    <name type="scientific">Gluconacetobacter diazotrophicus</name>
    <name type="common">Acetobacter diazotrophicus</name>
    <dbReference type="NCBI Taxonomy" id="33996"/>
    <lineage>
        <taxon>Bacteria</taxon>
        <taxon>Pseudomonadati</taxon>
        <taxon>Pseudomonadota</taxon>
        <taxon>Alphaproteobacteria</taxon>
        <taxon>Acetobacterales</taxon>
        <taxon>Acetobacteraceae</taxon>
        <taxon>Gluconacetobacter</taxon>
    </lineage>
</organism>
<name>Q8KKH2_GLUDI</name>
<feature type="region of interest" description="Disordered" evidence="1">
    <location>
        <begin position="95"/>
        <end position="127"/>
    </location>
</feature>
<reference evidence="2" key="6">
    <citation type="journal article" date="2009" name="Appl. Environ. Microbiol.">
        <title>Transcriptional regulation and signal-peptide-dependent secretion of exolevanase (LsdB) in the endophyte Gluconacetobacter diazotrophicus.</title>
        <authorList>
            <person name="Menendez C."/>
            <person name="Banguela A."/>
            <person name="Caballero-Mellado J."/>
            <person name="Hernandez L."/>
        </authorList>
    </citation>
    <scope>NUCLEOTIDE SEQUENCE</scope>
    <source>
        <strain evidence="2">SRT4</strain>
    </source>
</reference>